<dbReference type="EMBL" id="RSCK01000045">
    <property type="protein sequence ID" value="RUT09452.1"/>
    <property type="molecule type" value="Genomic_DNA"/>
</dbReference>
<keyword evidence="2" id="KW-0560">Oxidoreductase</keyword>
<dbReference type="InterPro" id="IPR036291">
    <property type="entry name" value="NAD(P)-bd_dom_sf"/>
</dbReference>
<dbReference type="PANTHER" id="PTHR43976:SF16">
    <property type="entry name" value="SHORT-CHAIN DEHYDROGENASE_REDUCTASE FAMILY PROTEIN"/>
    <property type="match status" value="1"/>
</dbReference>
<feature type="domain" description="Ketoreductase" evidence="4">
    <location>
        <begin position="8"/>
        <end position="177"/>
    </location>
</feature>
<dbReference type="CDD" id="cd05374">
    <property type="entry name" value="17beta-HSD-like_SDR_c"/>
    <property type="match status" value="1"/>
</dbReference>
<dbReference type="GO" id="GO:0016491">
    <property type="term" value="F:oxidoreductase activity"/>
    <property type="evidence" value="ECO:0007669"/>
    <property type="project" value="UniProtKB-KW"/>
</dbReference>
<dbReference type="Proteomes" id="UP000282574">
    <property type="component" value="Unassembled WGS sequence"/>
</dbReference>
<comment type="caution">
    <text evidence="5">The sequence shown here is derived from an EMBL/GenBank/DDBJ whole genome shotgun (WGS) entry which is preliminary data.</text>
</comment>
<dbReference type="InterPro" id="IPR051911">
    <property type="entry name" value="SDR_oxidoreductase"/>
</dbReference>
<dbReference type="Pfam" id="PF00106">
    <property type="entry name" value="adh_short"/>
    <property type="match status" value="1"/>
</dbReference>
<evidence type="ECO:0000313" key="6">
    <source>
        <dbReference type="Proteomes" id="UP000282574"/>
    </source>
</evidence>
<evidence type="ECO:0000313" key="5">
    <source>
        <dbReference type="EMBL" id="RUT09452.1"/>
    </source>
</evidence>
<dbReference type="AlphaFoldDB" id="A0AB37UFB7"/>
<dbReference type="InterPro" id="IPR057326">
    <property type="entry name" value="KR_dom"/>
</dbReference>
<dbReference type="RefSeq" id="WP_106168613.1">
    <property type="nucleotide sequence ID" value="NZ_JAVKZF010000002.1"/>
</dbReference>
<dbReference type="PANTHER" id="PTHR43976">
    <property type="entry name" value="SHORT CHAIN DEHYDROGENASE"/>
    <property type="match status" value="1"/>
</dbReference>
<dbReference type="PRINTS" id="PR00081">
    <property type="entry name" value="GDHRDH"/>
</dbReference>
<dbReference type="SMART" id="SM00822">
    <property type="entry name" value="PKS_KR"/>
    <property type="match status" value="1"/>
</dbReference>
<evidence type="ECO:0000256" key="1">
    <source>
        <dbReference type="ARBA" id="ARBA00006484"/>
    </source>
</evidence>
<dbReference type="NCBIfam" id="NF004824">
    <property type="entry name" value="PRK06180.1"/>
    <property type="match status" value="1"/>
</dbReference>
<protein>
    <submittedName>
        <fullName evidence="5">Short-chain dehydrogenase/reductase</fullName>
    </submittedName>
</protein>
<proteinExistence type="inferred from homology"/>
<organism evidence="5 6">
    <name type="scientific">Chroococcidiopsis cubana SAG 39.79</name>
    <dbReference type="NCBI Taxonomy" id="388085"/>
    <lineage>
        <taxon>Bacteria</taxon>
        <taxon>Bacillati</taxon>
        <taxon>Cyanobacteriota</taxon>
        <taxon>Cyanophyceae</taxon>
        <taxon>Chroococcidiopsidales</taxon>
        <taxon>Chroococcidiopsidaceae</taxon>
        <taxon>Chroococcidiopsis</taxon>
    </lineage>
</organism>
<comment type="similarity">
    <text evidence="1 3">Belongs to the short-chain dehydrogenases/reductases (SDR) family.</text>
</comment>
<dbReference type="PRINTS" id="PR00080">
    <property type="entry name" value="SDRFAMILY"/>
</dbReference>
<sequence>MTSVQNSRVWLITGSSSGFGRAIAQAVLDRGEKVVVTARNPQHVEDIQTKYLDRALAVQLDVTQPAQVKAAVETAIAKFGRIDVLVNNAGYGTMGALEELSDEATRRQFETNVFGALNMMRAVLPSMRQHRSGYILNLSSVGGFVSFPGAGIYCATKFALEALSEALVKEVEALGIKIIIVEPGAFRTDFNGRSLVLADTQIADYEPIVGGFRQWLQDMDGKQPGDPVKAAEAMIQAVNSDNPPLRLALGADAVDAIETKLESVKAEMEAWKDVAVNTAYEGAAVGAIGG</sequence>
<keyword evidence="6" id="KW-1185">Reference proteome</keyword>
<gene>
    <name evidence="5" type="ORF">DSM107010_43840</name>
</gene>
<evidence type="ECO:0000256" key="3">
    <source>
        <dbReference type="RuleBase" id="RU000363"/>
    </source>
</evidence>
<name>A0AB37UFB7_9CYAN</name>
<dbReference type="SUPFAM" id="SSF51735">
    <property type="entry name" value="NAD(P)-binding Rossmann-fold domains"/>
    <property type="match status" value="1"/>
</dbReference>
<reference evidence="5 6" key="1">
    <citation type="journal article" date="2019" name="Genome Biol. Evol.">
        <title>Day and night: Metabolic profiles and evolutionary relationships of six axenic non-marine cyanobacteria.</title>
        <authorList>
            <person name="Will S.E."/>
            <person name="Henke P."/>
            <person name="Boedeker C."/>
            <person name="Huang S."/>
            <person name="Brinkmann H."/>
            <person name="Rohde M."/>
            <person name="Jarek M."/>
            <person name="Friedl T."/>
            <person name="Seufert S."/>
            <person name="Schumacher M."/>
            <person name="Overmann J."/>
            <person name="Neumann-Schaal M."/>
            <person name="Petersen J."/>
        </authorList>
    </citation>
    <scope>NUCLEOTIDE SEQUENCE [LARGE SCALE GENOMIC DNA]</scope>
    <source>
        <strain evidence="5 6">SAG 39.79</strain>
    </source>
</reference>
<dbReference type="Gene3D" id="3.40.50.720">
    <property type="entry name" value="NAD(P)-binding Rossmann-like Domain"/>
    <property type="match status" value="1"/>
</dbReference>
<evidence type="ECO:0000256" key="2">
    <source>
        <dbReference type="ARBA" id="ARBA00023002"/>
    </source>
</evidence>
<dbReference type="InterPro" id="IPR002347">
    <property type="entry name" value="SDR_fam"/>
</dbReference>
<accession>A0AB37UFB7</accession>
<dbReference type="NCBIfam" id="NF006114">
    <property type="entry name" value="PRK08263.1"/>
    <property type="match status" value="1"/>
</dbReference>
<evidence type="ECO:0000259" key="4">
    <source>
        <dbReference type="SMART" id="SM00822"/>
    </source>
</evidence>